<organism evidence="6 7">
    <name type="scientific">Sagittula stellata (strain ATCC 700073 / DSM 11524 / E-37)</name>
    <dbReference type="NCBI Taxonomy" id="388399"/>
    <lineage>
        <taxon>Bacteria</taxon>
        <taxon>Pseudomonadati</taxon>
        <taxon>Pseudomonadota</taxon>
        <taxon>Alphaproteobacteria</taxon>
        <taxon>Rhodobacterales</taxon>
        <taxon>Roseobacteraceae</taxon>
        <taxon>Sagittula</taxon>
    </lineage>
</organism>
<proteinExistence type="predicted"/>
<dbReference type="InterPro" id="IPR036291">
    <property type="entry name" value="NAD(P)-bd_dom_sf"/>
</dbReference>
<dbReference type="GO" id="GO:0006631">
    <property type="term" value="P:fatty acid metabolic process"/>
    <property type="evidence" value="ECO:0007669"/>
    <property type="project" value="InterPro"/>
</dbReference>
<dbReference type="SUPFAM" id="SSF48179">
    <property type="entry name" value="6-phosphogluconate dehydrogenase C-terminal domain-like"/>
    <property type="match status" value="2"/>
</dbReference>
<dbReference type="InterPro" id="IPR006176">
    <property type="entry name" value="3-OHacyl-CoA_DH_NAD-bd"/>
</dbReference>
<accession>A3K9T9</accession>
<dbReference type="eggNOG" id="COG1250">
    <property type="taxonomic scope" value="Bacteria"/>
</dbReference>
<dbReference type="CDD" id="cd06558">
    <property type="entry name" value="crotonase-like"/>
    <property type="match status" value="1"/>
</dbReference>
<dbReference type="InterPro" id="IPR008927">
    <property type="entry name" value="6-PGluconate_DH-like_C_sf"/>
</dbReference>
<evidence type="ECO:0000256" key="3">
    <source>
        <dbReference type="ARBA" id="ARBA00023268"/>
    </source>
</evidence>
<sequence length="658" mass="69227">MADGIHYSVEDGIALLSVDNPPVNALSRAVRAGMAAGLDRAEADPAIRGIVLAGAGNTFPAGADLAEYETGMARPFLRDLCNQVEACTKPVVAALHGTVYGGGFELALATHHRVARTGTRVSLPEVRMGLTPSAGATQRLPRLVGAELALELALAGGIMTLDRGPGRQLVDDVVDADLLGTAAALARSLADAGTAPRQTRDRRDGMTDHAAFSAAINARRAALSAAPDSATSRVIDLIEASALLPFDAGLAMEEDAFQACLASDAARALRHAFTAEHLARRFNLPKGTPAGVINRISVLGAGPLAMQIAVSALNAGIGVNWGAREPEKLTEGVNQLREVFSTGVKGGGLSPAQSAARLDLLSWGESAEMIPGTDLVLHAARGQGDVAAPPGTVRAVAMSGRVDRLGLRFAPPVFATRLVEVVQGPEGTPAEVALGLALAERMNKVAVHVRSQGASIAGRLAAALHRAADALVDLGADPYAVDAAVEAWGWGRPPFRTRDMSGLEDLARAPRAEGAENWSALMIEVGRRGWISGKGFYDWADGGAERATSVRRLLNGQRVAQDWSADDIVELLVGAMANEGARMLAEGMVRRPSDIDAVAILALDFPRLRGGPMMAVGLWGMLRIMKRLERLTHPDRDFWTPVASWGEHVKYGRTFLSR</sequence>
<dbReference type="Pfam" id="PF00378">
    <property type="entry name" value="ECH_1"/>
    <property type="match status" value="1"/>
</dbReference>
<dbReference type="GO" id="GO:0016853">
    <property type="term" value="F:isomerase activity"/>
    <property type="evidence" value="ECO:0007669"/>
    <property type="project" value="UniProtKB-KW"/>
</dbReference>
<gene>
    <name evidence="6" type="ORF">SSE37_10532</name>
</gene>
<dbReference type="OrthoDB" id="9771883at2"/>
<dbReference type="SUPFAM" id="SSF51735">
    <property type="entry name" value="NAD(P)-binding Rossmann-fold domains"/>
    <property type="match status" value="1"/>
</dbReference>
<dbReference type="Pfam" id="PF02737">
    <property type="entry name" value="3HCDH_N"/>
    <property type="match status" value="1"/>
</dbReference>
<evidence type="ECO:0000313" key="6">
    <source>
        <dbReference type="EMBL" id="EBA06042.1"/>
    </source>
</evidence>
<dbReference type="SUPFAM" id="SSF52096">
    <property type="entry name" value="ClpP/crotonase"/>
    <property type="match status" value="1"/>
</dbReference>
<dbReference type="PANTHER" id="PTHR23309">
    <property type="entry name" value="3-HYDROXYACYL-COA DEHYROGENASE"/>
    <property type="match status" value="1"/>
</dbReference>
<dbReference type="RefSeq" id="WP_005863210.1">
    <property type="nucleotide sequence ID" value="NZ_AAYA01000019.1"/>
</dbReference>
<evidence type="ECO:0000259" key="5">
    <source>
        <dbReference type="Pfam" id="PF02737"/>
    </source>
</evidence>
<dbReference type="GO" id="GO:0070403">
    <property type="term" value="F:NAD+ binding"/>
    <property type="evidence" value="ECO:0007669"/>
    <property type="project" value="InterPro"/>
</dbReference>
<reference evidence="6 7" key="1">
    <citation type="submission" date="2006-06" db="EMBL/GenBank/DDBJ databases">
        <authorList>
            <person name="Moran M.A."/>
            <person name="Ferriera S."/>
            <person name="Johnson J."/>
            <person name="Kravitz S."/>
            <person name="Beeson K."/>
            <person name="Sutton G."/>
            <person name="Rogers Y.-H."/>
            <person name="Friedman R."/>
            <person name="Frazier M."/>
            <person name="Venter J.C."/>
        </authorList>
    </citation>
    <scope>NUCLEOTIDE SEQUENCE [LARGE SCALE GENOMIC DNA]</scope>
    <source>
        <strain evidence="6 7">E-37</strain>
    </source>
</reference>
<dbReference type="GO" id="GO:0016829">
    <property type="term" value="F:lyase activity"/>
    <property type="evidence" value="ECO:0007669"/>
    <property type="project" value="UniProtKB-KW"/>
</dbReference>
<name>A3K9T9_SAGS3</name>
<dbReference type="eggNOG" id="COG1024">
    <property type="taxonomic scope" value="Bacteria"/>
</dbReference>
<dbReference type="Gene3D" id="3.90.226.10">
    <property type="entry name" value="2-enoyl-CoA Hydratase, Chain A, domain 1"/>
    <property type="match status" value="1"/>
</dbReference>
<keyword evidence="1" id="KW-0413">Isomerase</keyword>
<dbReference type="InterPro" id="IPR029045">
    <property type="entry name" value="ClpP/crotonase-like_dom_sf"/>
</dbReference>
<evidence type="ECO:0000256" key="4">
    <source>
        <dbReference type="ARBA" id="ARBA00049556"/>
    </source>
</evidence>
<evidence type="ECO:0000256" key="1">
    <source>
        <dbReference type="ARBA" id="ARBA00023235"/>
    </source>
</evidence>
<feature type="domain" description="3-hydroxyacyl-CoA dehydrogenase NAD binding" evidence="5">
    <location>
        <begin position="296"/>
        <end position="380"/>
    </location>
</feature>
<dbReference type="Proteomes" id="UP000005713">
    <property type="component" value="Unassembled WGS sequence"/>
</dbReference>
<dbReference type="GO" id="GO:0003857">
    <property type="term" value="F:(3S)-3-hydroxyacyl-CoA dehydrogenase (NAD+) activity"/>
    <property type="evidence" value="ECO:0007669"/>
    <property type="project" value="UniProtKB-EC"/>
</dbReference>
<keyword evidence="7" id="KW-1185">Reference proteome</keyword>
<dbReference type="Gene3D" id="3.40.50.720">
    <property type="entry name" value="NAD(P)-binding Rossmann-like Domain"/>
    <property type="match status" value="1"/>
</dbReference>
<dbReference type="InterPro" id="IPR001753">
    <property type="entry name" value="Enoyl-CoA_hydra/iso"/>
</dbReference>
<dbReference type="AlphaFoldDB" id="A3K9T9"/>
<comment type="catalytic activity">
    <reaction evidence="4">
        <text>a (3S)-3-hydroxyacyl-CoA + NAD(+) = a 3-oxoacyl-CoA + NADH + H(+)</text>
        <dbReference type="Rhea" id="RHEA:22432"/>
        <dbReference type="ChEBI" id="CHEBI:15378"/>
        <dbReference type="ChEBI" id="CHEBI:57318"/>
        <dbReference type="ChEBI" id="CHEBI:57540"/>
        <dbReference type="ChEBI" id="CHEBI:57945"/>
        <dbReference type="ChEBI" id="CHEBI:90726"/>
        <dbReference type="EC" id="1.1.1.35"/>
    </reaction>
</comment>
<evidence type="ECO:0000313" key="7">
    <source>
        <dbReference type="Proteomes" id="UP000005713"/>
    </source>
</evidence>
<comment type="caution">
    <text evidence="6">The sequence shown here is derived from an EMBL/GenBank/DDBJ whole genome shotgun (WGS) entry which is preliminary data.</text>
</comment>
<keyword evidence="2" id="KW-0456">Lyase</keyword>
<evidence type="ECO:0000256" key="2">
    <source>
        <dbReference type="ARBA" id="ARBA00023239"/>
    </source>
</evidence>
<dbReference type="Gene3D" id="1.10.1040.50">
    <property type="match status" value="1"/>
</dbReference>
<dbReference type="EMBL" id="AAYA01000019">
    <property type="protein sequence ID" value="EBA06042.1"/>
    <property type="molecule type" value="Genomic_DNA"/>
</dbReference>
<protein>
    <submittedName>
        <fullName evidence="6">3-hydroxyacyl-CoA dehydrogenase</fullName>
    </submittedName>
</protein>
<keyword evidence="3" id="KW-0511">Multifunctional enzyme</keyword>